<dbReference type="Gene3D" id="1.20.5.170">
    <property type="match status" value="1"/>
</dbReference>
<dbReference type="PANTHER" id="PTHR45693:SF1">
    <property type="entry name" value="TRANSCRIPTION FACTOR PERIANTHIA"/>
    <property type="match status" value="1"/>
</dbReference>
<name>A0ABU6Z923_9FABA</name>
<proteinExistence type="predicted"/>
<evidence type="ECO:0000313" key="2">
    <source>
        <dbReference type="Proteomes" id="UP001341840"/>
    </source>
</evidence>
<dbReference type="InterPro" id="IPR046347">
    <property type="entry name" value="bZIP_sf"/>
</dbReference>
<dbReference type="PANTHER" id="PTHR45693">
    <property type="entry name" value="TRANSCRIPTION FACTOR TGA9"/>
    <property type="match status" value="1"/>
</dbReference>
<dbReference type="GO" id="GO:0003677">
    <property type="term" value="F:DNA binding"/>
    <property type="evidence" value="ECO:0007669"/>
    <property type="project" value="UniProtKB-KW"/>
</dbReference>
<gene>
    <name evidence="1" type="primary">TGA21_1</name>
    <name evidence="1" type="ORF">PIB30_032679</name>
</gene>
<evidence type="ECO:0000313" key="1">
    <source>
        <dbReference type="EMBL" id="MED6219087.1"/>
    </source>
</evidence>
<accession>A0ABU6Z923</accession>
<keyword evidence="1" id="KW-0238">DNA-binding</keyword>
<protein>
    <submittedName>
        <fullName evidence="1">TGACG-sequence-specific DNA-binding protein TGA-2.1</fullName>
    </submittedName>
</protein>
<feature type="non-terminal residue" evidence="1">
    <location>
        <position position="1"/>
    </location>
</feature>
<feature type="non-terminal residue" evidence="1">
    <location>
        <position position="54"/>
    </location>
</feature>
<sequence length="54" mass="6301">SSINPSFFQLTPRRIAQNKEAAGKSHLRRKGYVQQLEFSRLKLKQDFQRAPSQI</sequence>
<comment type="caution">
    <text evidence="1">The sequence shown here is derived from an EMBL/GenBank/DDBJ whole genome shotgun (WGS) entry which is preliminary data.</text>
</comment>
<dbReference type="SUPFAM" id="SSF57959">
    <property type="entry name" value="Leucine zipper domain"/>
    <property type="match status" value="1"/>
</dbReference>
<organism evidence="1 2">
    <name type="scientific">Stylosanthes scabra</name>
    <dbReference type="NCBI Taxonomy" id="79078"/>
    <lineage>
        <taxon>Eukaryota</taxon>
        <taxon>Viridiplantae</taxon>
        <taxon>Streptophyta</taxon>
        <taxon>Embryophyta</taxon>
        <taxon>Tracheophyta</taxon>
        <taxon>Spermatophyta</taxon>
        <taxon>Magnoliopsida</taxon>
        <taxon>eudicotyledons</taxon>
        <taxon>Gunneridae</taxon>
        <taxon>Pentapetalae</taxon>
        <taxon>rosids</taxon>
        <taxon>fabids</taxon>
        <taxon>Fabales</taxon>
        <taxon>Fabaceae</taxon>
        <taxon>Papilionoideae</taxon>
        <taxon>50 kb inversion clade</taxon>
        <taxon>dalbergioids sensu lato</taxon>
        <taxon>Dalbergieae</taxon>
        <taxon>Pterocarpus clade</taxon>
        <taxon>Stylosanthes</taxon>
    </lineage>
</organism>
<dbReference type="Proteomes" id="UP001341840">
    <property type="component" value="Unassembled WGS sequence"/>
</dbReference>
<keyword evidence="2" id="KW-1185">Reference proteome</keyword>
<dbReference type="EMBL" id="JASCZI010272005">
    <property type="protein sequence ID" value="MED6219087.1"/>
    <property type="molecule type" value="Genomic_DNA"/>
</dbReference>
<reference evidence="1 2" key="1">
    <citation type="journal article" date="2023" name="Plants (Basel)">
        <title>Bridging the Gap: Combining Genomics and Transcriptomics Approaches to Understand Stylosanthes scabra, an Orphan Legume from the Brazilian Caatinga.</title>
        <authorList>
            <person name="Ferreira-Neto J.R.C."/>
            <person name="da Silva M.D."/>
            <person name="Binneck E."/>
            <person name="de Melo N.F."/>
            <person name="da Silva R.H."/>
            <person name="de Melo A.L.T.M."/>
            <person name="Pandolfi V."/>
            <person name="Bustamante F.O."/>
            <person name="Brasileiro-Vidal A.C."/>
            <person name="Benko-Iseppon A.M."/>
        </authorList>
    </citation>
    <scope>NUCLEOTIDE SEQUENCE [LARGE SCALE GENOMIC DNA]</scope>
    <source>
        <tissue evidence="1">Leaves</tissue>
    </source>
</reference>